<feature type="region of interest" description="Disordered" evidence="1">
    <location>
        <begin position="103"/>
        <end position="128"/>
    </location>
</feature>
<evidence type="ECO:0000256" key="1">
    <source>
        <dbReference type="SAM" id="MobiDB-lite"/>
    </source>
</evidence>
<name>A0A9N7VYG9_PLEPL</name>
<gene>
    <name evidence="2" type="ORF">PLEPLA_LOCUS44349</name>
</gene>
<evidence type="ECO:0000313" key="3">
    <source>
        <dbReference type="Proteomes" id="UP001153269"/>
    </source>
</evidence>
<sequence length="128" mass="13864">MASPPLYADQTSNVFQVFSSLANVSAPNRSWELSSLVKNFWTGYFAVLSELCTWVTSGTHLRRKRNFCASRRLTEIMCVCVAAELPGSSQHYAAGADMGEERKQTAFRSASTSGAAPVTGYLGSLSGR</sequence>
<dbReference type="AlphaFoldDB" id="A0A9N7VYG9"/>
<evidence type="ECO:0000313" key="2">
    <source>
        <dbReference type="EMBL" id="CAB1456565.1"/>
    </source>
</evidence>
<dbReference type="Proteomes" id="UP001153269">
    <property type="component" value="Unassembled WGS sequence"/>
</dbReference>
<accession>A0A9N7VYG9</accession>
<keyword evidence="3" id="KW-1185">Reference proteome</keyword>
<protein>
    <submittedName>
        <fullName evidence="2">Uncharacterized protein</fullName>
    </submittedName>
</protein>
<reference evidence="2" key="1">
    <citation type="submission" date="2020-03" db="EMBL/GenBank/DDBJ databases">
        <authorList>
            <person name="Weist P."/>
        </authorList>
    </citation>
    <scope>NUCLEOTIDE SEQUENCE</scope>
</reference>
<organism evidence="2 3">
    <name type="scientific">Pleuronectes platessa</name>
    <name type="common">European plaice</name>
    <dbReference type="NCBI Taxonomy" id="8262"/>
    <lineage>
        <taxon>Eukaryota</taxon>
        <taxon>Metazoa</taxon>
        <taxon>Chordata</taxon>
        <taxon>Craniata</taxon>
        <taxon>Vertebrata</taxon>
        <taxon>Euteleostomi</taxon>
        <taxon>Actinopterygii</taxon>
        <taxon>Neopterygii</taxon>
        <taxon>Teleostei</taxon>
        <taxon>Neoteleostei</taxon>
        <taxon>Acanthomorphata</taxon>
        <taxon>Carangaria</taxon>
        <taxon>Pleuronectiformes</taxon>
        <taxon>Pleuronectoidei</taxon>
        <taxon>Pleuronectidae</taxon>
        <taxon>Pleuronectes</taxon>
    </lineage>
</organism>
<proteinExistence type="predicted"/>
<comment type="caution">
    <text evidence="2">The sequence shown here is derived from an EMBL/GenBank/DDBJ whole genome shotgun (WGS) entry which is preliminary data.</text>
</comment>
<dbReference type="EMBL" id="CADEAL010004303">
    <property type="protein sequence ID" value="CAB1456565.1"/>
    <property type="molecule type" value="Genomic_DNA"/>
</dbReference>